<dbReference type="EC" id="1.1.5.12" evidence="5"/>
<dbReference type="InterPro" id="IPR015409">
    <property type="entry name" value="Lactate_DH_C"/>
</dbReference>
<dbReference type="Pfam" id="PF09330">
    <property type="entry name" value="Lact-deh-memb"/>
    <property type="match status" value="1"/>
</dbReference>
<dbReference type="AlphaFoldDB" id="A0A3A1Y8V4"/>
<dbReference type="InterPro" id="IPR016173">
    <property type="entry name" value="D-lactate_DH_C-sub2"/>
</dbReference>
<keyword evidence="9" id="KW-1185">Reference proteome</keyword>
<evidence type="ECO:0000256" key="6">
    <source>
        <dbReference type="PIRSR" id="PIRSR000101-1"/>
    </source>
</evidence>
<dbReference type="InterPro" id="IPR006094">
    <property type="entry name" value="Oxid_FAD_bind_N"/>
</dbReference>
<comment type="function">
    <text evidence="5">Catalyzes the oxidation of D-lactate to pyruvate.</text>
</comment>
<gene>
    <name evidence="8" type="ORF">CJP74_04080</name>
</gene>
<dbReference type="GO" id="GO:0071949">
    <property type="term" value="F:FAD binding"/>
    <property type="evidence" value="ECO:0007669"/>
    <property type="project" value="InterPro"/>
</dbReference>
<dbReference type="InterPro" id="IPR016167">
    <property type="entry name" value="FAD-bd_PCMH_sub1"/>
</dbReference>
<proteinExistence type="predicted"/>
<evidence type="ECO:0000259" key="7">
    <source>
        <dbReference type="PROSITE" id="PS51387"/>
    </source>
</evidence>
<dbReference type="NCBIfam" id="NF008387">
    <property type="entry name" value="PRK11183.1"/>
    <property type="match status" value="1"/>
</dbReference>
<sequence>MNFDKKDYADFLRKVEDVVGKSHCITDAAENARFRKGIRYGEGDTLAVVRPKTLVEYYKVVKLAAENNVIVISQAANTGLTGGSTPFGDDYDRPNIVINTLRIDNFKIINNQTQVVCLSGATLYKLEDELAKIGREPHSVIGSSCIGASVIGGVCNNSGGSLVQRGPSFTEYACYARINEKGEFEFVNNLGIDFGSNDPEVILEKLQNGDYSDSNIVDNSKRASSTDYKEKVVLVDEDTPARYNNDPERLKEASGSAGHLAVFAVRLDTFAKPKKTQMFYIGANDINVLTDVRRAALTEFDGRLPISGEYIHREAYDIGKKYGKDTLFVIDKFGTKYIPKLYALKAFYDRTIGKIPGIPNSDRLLQGLSALLPNLLTKNMEEYHKLYEHHLLLVVGDDMIDDMEKWLTNYFTTGDKKDGNYFKCTPHEAKIAGLHRFSIAGAAIRYRECHPKEVGICAIDVALRRNDDQWFEHLPAEIEAKLAGKLYYGHFLCHVFHQDYIIKKPLDPLAVEEEILETLKARGAQYPAEHNVGHLYHAQDPLVNHYKNIDPTNSFNPGVGKTTKLKYWGNSSCGCGHDHK</sequence>
<comment type="cofactor">
    <cofactor evidence="1 5 6">
        <name>FAD</name>
        <dbReference type="ChEBI" id="CHEBI:57692"/>
    </cofactor>
</comment>
<evidence type="ECO:0000256" key="1">
    <source>
        <dbReference type="ARBA" id="ARBA00001974"/>
    </source>
</evidence>
<dbReference type="Proteomes" id="UP000266258">
    <property type="component" value="Unassembled WGS sequence"/>
</dbReference>
<evidence type="ECO:0000256" key="5">
    <source>
        <dbReference type="PIRNR" id="PIRNR000101"/>
    </source>
</evidence>
<dbReference type="InterPro" id="IPR016172">
    <property type="entry name" value="D-lactate_DH_C-sub1"/>
</dbReference>
<feature type="domain" description="FAD-binding PCMH-type" evidence="7">
    <location>
        <begin position="41"/>
        <end position="244"/>
    </location>
</feature>
<dbReference type="GO" id="GO:0048038">
    <property type="term" value="F:quinone binding"/>
    <property type="evidence" value="ECO:0007669"/>
    <property type="project" value="UniProtKB-KW"/>
</dbReference>
<dbReference type="InterPro" id="IPR012256">
    <property type="entry name" value="D_lactate_DH"/>
</dbReference>
<accession>A0A3A1Y8V4</accession>
<dbReference type="InterPro" id="IPR016164">
    <property type="entry name" value="FAD-linked_Oxase-like_C"/>
</dbReference>
<evidence type="ECO:0000256" key="4">
    <source>
        <dbReference type="ARBA" id="ARBA00023002"/>
    </source>
</evidence>
<keyword evidence="2 5" id="KW-0285">Flavoprotein</keyword>
<evidence type="ECO:0000256" key="2">
    <source>
        <dbReference type="ARBA" id="ARBA00022630"/>
    </source>
</evidence>
<dbReference type="PANTHER" id="PTHR43716">
    <property type="entry name" value="D-2-HYDROXYGLUTARATE DEHYDROGENASE, MITOCHONDRIAL"/>
    <property type="match status" value="1"/>
</dbReference>
<keyword evidence="3 5" id="KW-0274">FAD</keyword>
<feature type="binding site" evidence="6">
    <location>
        <begin position="83"/>
        <end position="84"/>
    </location>
    <ligand>
        <name>FAD</name>
        <dbReference type="ChEBI" id="CHEBI:57692"/>
    </ligand>
</feature>
<dbReference type="GO" id="GO:0006089">
    <property type="term" value="P:lactate metabolic process"/>
    <property type="evidence" value="ECO:0007669"/>
    <property type="project" value="InterPro"/>
</dbReference>
<feature type="binding site" evidence="6">
    <location>
        <position position="262"/>
    </location>
    <ligand>
        <name>FAD</name>
        <dbReference type="ChEBI" id="CHEBI:57692"/>
    </ligand>
</feature>
<dbReference type="SUPFAM" id="SSF55103">
    <property type="entry name" value="FAD-linked oxidases, C-terminal domain"/>
    <property type="match status" value="1"/>
</dbReference>
<feature type="binding site" evidence="6">
    <location>
        <begin position="75"/>
        <end position="79"/>
    </location>
    <ligand>
        <name>FAD</name>
        <dbReference type="ChEBI" id="CHEBI:57692"/>
    </ligand>
</feature>
<evidence type="ECO:0000256" key="3">
    <source>
        <dbReference type="ARBA" id="ARBA00022827"/>
    </source>
</evidence>
<dbReference type="InterPro" id="IPR036318">
    <property type="entry name" value="FAD-bd_PCMH-like_sf"/>
</dbReference>
<comment type="catalytic activity">
    <reaction evidence="5">
        <text>(R)-lactate + a quinone = a quinol + pyruvate</text>
        <dbReference type="Rhea" id="RHEA:51468"/>
        <dbReference type="ChEBI" id="CHEBI:15361"/>
        <dbReference type="ChEBI" id="CHEBI:16004"/>
        <dbReference type="ChEBI" id="CHEBI:24646"/>
        <dbReference type="ChEBI" id="CHEBI:132124"/>
        <dbReference type="EC" id="1.1.5.12"/>
    </reaction>
</comment>
<dbReference type="Gene3D" id="3.30.465.10">
    <property type="match status" value="1"/>
</dbReference>
<dbReference type="InterPro" id="IPR016169">
    <property type="entry name" value="FAD-bd_PCMH_sub2"/>
</dbReference>
<dbReference type="Gene3D" id="3.30.1370.20">
    <property type="entry name" value="D-lactate dehydrogenase, cap domain, subdomain 2"/>
    <property type="match status" value="1"/>
</dbReference>
<dbReference type="PROSITE" id="PS51387">
    <property type="entry name" value="FAD_PCMH"/>
    <property type="match status" value="1"/>
</dbReference>
<name>A0A3A1Y8V4_9GAMM</name>
<feature type="binding site" evidence="6">
    <location>
        <position position="149"/>
    </location>
    <ligand>
        <name>FAD</name>
        <dbReference type="ChEBI" id="CHEBI:57692"/>
    </ligand>
</feature>
<organism evidence="8 9">
    <name type="scientific">Psittacicella melopsittaci</name>
    <dbReference type="NCBI Taxonomy" id="2028576"/>
    <lineage>
        <taxon>Bacteria</taxon>
        <taxon>Pseudomonadati</taxon>
        <taxon>Pseudomonadota</taxon>
        <taxon>Gammaproteobacteria</taxon>
        <taxon>Pasteurellales</taxon>
        <taxon>Psittacicellaceae</taxon>
        <taxon>Psittacicella</taxon>
    </lineage>
</organism>
<feature type="binding site" evidence="6">
    <location>
        <position position="142"/>
    </location>
    <ligand>
        <name>FAD</name>
        <dbReference type="ChEBI" id="CHEBI:57692"/>
    </ligand>
</feature>
<keyword evidence="5" id="KW-0874">Quinone</keyword>
<evidence type="ECO:0000313" key="9">
    <source>
        <dbReference type="Proteomes" id="UP000266258"/>
    </source>
</evidence>
<dbReference type="RefSeq" id="WP_119496994.1">
    <property type="nucleotide sequence ID" value="NZ_NRJH01000032.1"/>
</dbReference>
<dbReference type="InterPro" id="IPR051264">
    <property type="entry name" value="FAD-oxidored/transferase_4"/>
</dbReference>
<dbReference type="InterPro" id="IPR016166">
    <property type="entry name" value="FAD-bd_PCMH"/>
</dbReference>
<dbReference type="GO" id="GO:0022904">
    <property type="term" value="P:respiratory electron transport chain"/>
    <property type="evidence" value="ECO:0007669"/>
    <property type="project" value="InterPro"/>
</dbReference>
<protein>
    <recommendedName>
        <fullName evidence="5">D-lactate dehydrogenase</fullName>
        <ecNumber evidence="5">1.1.5.12</ecNumber>
    </recommendedName>
</protein>
<dbReference type="OrthoDB" id="9772552at2"/>
<reference evidence="8 9" key="1">
    <citation type="submission" date="2017-08" db="EMBL/GenBank/DDBJ databases">
        <title>Reclassification of Bisgaard taxon 37 and 44.</title>
        <authorList>
            <person name="Christensen H."/>
        </authorList>
    </citation>
    <scope>NUCLEOTIDE SEQUENCE [LARGE SCALE GENOMIC DNA]</scope>
    <source>
        <strain evidence="8 9">B96_4</strain>
    </source>
</reference>
<feature type="binding site" evidence="6">
    <location>
        <position position="257"/>
    </location>
    <ligand>
        <name>FAD</name>
        <dbReference type="ChEBI" id="CHEBI:57692"/>
    </ligand>
</feature>
<dbReference type="PANTHER" id="PTHR43716:SF1">
    <property type="entry name" value="D-2-HYDROXYGLUTARATE DEHYDROGENASE, MITOCHONDRIAL"/>
    <property type="match status" value="1"/>
</dbReference>
<dbReference type="Gene3D" id="3.30.43.10">
    <property type="entry name" value="Uridine Diphospho-n-acetylenolpyruvylglucosamine Reductase, domain 2"/>
    <property type="match status" value="2"/>
</dbReference>
<dbReference type="PIRSF" id="PIRSF000101">
    <property type="entry name" value="D-lactate_dh"/>
    <property type="match status" value="1"/>
</dbReference>
<dbReference type="GO" id="GO:0055085">
    <property type="term" value="P:transmembrane transport"/>
    <property type="evidence" value="ECO:0007669"/>
    <property type="project" value="InterPro"/>
</dbReference>
<comment type="caution">
    <text evidence="8">The sequence shown here is derived from an EMBL/GenBank/DDBJ whole genome shotgun (WGS) entry which is preliminary data.</text>
</comment>
<keyword evidence="4 5" id="KW-0560">Oxidoreductase</keyword>
<evidence type="ECO:0000313" key="8">
    <source>
        <dbReference type="EMBL" id="RIY32564.1"/>
    </source>
</evidence>
<feature type="binding site" evidence="6">
    <location>
        <position position="159"/>
    </location>
    <ligand>
        <name>FAD</name>
        <dbReference type="ChEBI" id="CHEBI:57692"/>
    </ligand>
</feature>
<dbReference type="Gene3D" id="3.30.70.610">
    <property type="entry name" value="D-lactate dehydrogenase, cap domain, subdomain 1"/>
    <property type="match status" value="2"/>
</dbReference>
<dbReference type="EMBL" id="NRJH01000032">
    <property type="protein sequence ID" value="RIY32564.1"/>
    <property type="molecule type" value="Genomic_DNA"/>
</dbReference>
<dbReference type="SUPFAM" id="SSF56176">
    <property type="entry name" value="FAD-binding/transporter-associated domain-like"/>
    <property type="match status" value="1"/>
</dbReference>
<dbReference type="GO" id="GO:0005886">
    <property type="term" value="C:plasma membrane"/>
    <property type="evidence" value="ECO:0007669"/>
    <property type="project" value="InterPro"/>
</dbReference>
<dbReference type="Pfam" id="PF01565">
    <property type="entry name" value="FAD_binding_4"/>
    <property type="match status" value="1"/>
</dbReference>
<dbReference type="GO" id="GO:0102029">
    <property type="term" value="F:D-lactate dehydrogenase (quinone) activity"/>
    <property type="evidence" value="ECO:0007669"/>
    <property type="project" value="UniProtKB-EC"/>
</dbReference>